<dbReference type="PANTHER" id="PTHR22589">
    <property type="entry name" value="CARNITINE O-ACYLTRANSFERASE"/>
    <property type="match status" value="1"/>
</dbReference>
<dbReference type="EMBL" id="OV725077">
    <property type="protein sequence ID" value="CAH1391599.1"/>
    <property type="molecule type" value="Genomic_DNA"/>
</dbReference>
<evidence type="ECO:0000259" key="2">
    <source>
        <dbReference type="Pfam" id="PF00755"/>
    </source>
</evidence>
<dbReference type="InterPro" id="IPR039551">
    <property type="entry name" value="Cho/carn_acyl_trans"/>
</dbReference>
<keyword evidence="4" id="KW-1185">Reference proteome</keyword>
<dbReference type="PANTHER" id="PTHR22589:SF103">
    <property type="entry name" value="CARNITINE O-ACETYL-TRANSFERASE, ISOFORM A-RELATED"/>
    <property type="match status" value="1"/>
</dbReference>
<dbReference type="AlphaFoldDB" id="A0A9P0E0P6"/>
<evidence type="ECO:0000313" key="4">
    <source>
        <dbReference type="Proteomes" id="UP001152798"/>
    </source>
</evidence>
<dbReference type="Pfam" id="PF00755">
    <property type="entry name" value="Carn_acyltransf"/>
    <property type="match status" value="1"/>
</dbReference>
<reference evidence="3" key="1">
    <citation type="submission" date="2022-01" db="EMBL/GenBank/DDBJ databases">
        <authorList>
            <person name="King R."/>
        </authorList>
    </citation>
    <scope>NUCLEOTIDE SEQUENCE</scope>
</reference>
<sequence>MAIQLAYFRLHQTIKPQFQLVSIRQFKDGRNEVIRCCSEETTRFVCAMQCSTLSVQSKANALYTGIKYHQEMAKEVMEGKGIDNHLFGLRMIASENGRPDPQIFCTPAYQKSCNINLNTYQMASNFDGFSSSGALSPCGYSCYYKLGKQYINFSISAYRSSGITNSYLLGQYLMCSLIDMREIINQASSRI</sequence>
<name>A0A9P0E0P6_NEZVI</name>
<accession>A0A9P0E0P6</accession>
<evidence type="ECO:0000313" key="3">
    <source>
        <dbReference type="EMBL" id="CAH1391599.1"/>
    </source>
</evidence>
<evidence type="ECO:0000256" key="1">
    <source>
        <dbReference type="ARBA" id="ARBA00005232"/>
    </source>
</evidence>
<dbReference type="SUPFAM" id="SSF52777">
    <property type="entry name" value="CoA-dependent acyltransferases"/>
    <property type="match status" value="1"/>
</dbReference>
<dbReference type="GO" id="GO:0005777">
    <property type="term" value="C:peroxisome"/>
    <property type="evidence" value="ECO:0007669"/>
    <property type="project" value="TreeGrafter"/>
</dbReference>
<organism evidence="3 4">
    <name type="scientific">Nezara viridula</name>
    <name type="common">Southern green stink bug</name>
    <name type="synonym">Cimex viridulus</name>
    <dbReference type="NCBI Taxonomy" id="85310"/>
    <lineage>
        <taxon>Eukaryota</taxon>
        <taxon>Metazoa</taxon>
        <taxon>Ecdysozoa</taxon>
        <taxon>Arthropoda</taxon>
        <taxon>Hexapoda</taxon>
        <taxon>Insecta</taxon>
        <taxon>Pterygota</taxon>
        <taxon>Neoptera</taxon>
        <taxon>Paraneoptera</taxon>
        <taxon>Hemiptera</taxon>
        <taxon>Heteroptera</taxon>
        <taxon>Panheteroptera</taxon>
        <taxon>Pentatomomorpha</taxon>
        <taxon>Pentatomoidea</taxon>
        <taxon>Pentatomidae</taxon>
        <taxon>Pentatominae</taxon>
        <taxon>Nezara</taxon>
    </lineage>
</organism>
<comment type="similarity">
    <text evidence="1">Belongs to the carnitine/choline acetyltransferase family.</text>
</comment>
<dbReference type="Gene3D" id="3.30.559.10">
    <property type="entry name" value="Chloramphenicol acetyltransferase-like domain"/>
    <property type="match status" value="1"/>
</dbReference>
<proteinExistence type="inferred from homology"/>
<dbReference type="InterPro" id="IPR023213">
    <property type="entry name" value="CAT-like_dom_sf"/>
</dbReference>
<dbReference type="GO" id="GO:0019254">
    <property type="term" value="P:carnitine metabolic process, CoA-linked"/>
    <property type="evidence" value="ECO:0007669"/>
    <property type="project" value="TreeGrafter"/>
</dbReference>
<gene>
    <name evidence="3" type="ORF">NEZAVI_LOCUS2593</name>
</gene>
<protein>
    <recommendedName>
        <fullName evidence="2">Choline/carnitine acyltransferase domain-containing protein</fullName>
    </recommendedName>
</protein>
<dbReference type="Proteomes" id="UP001152798">
    <property type="component" value="Chromosome 1"/>
</dbReference>
<dbReference type="OrthoDB" id="240216at2759"/>
<feature type="domain" description="Choline/carnitine acyltransferase" evidence="2">
    <location>
        <begin position="1"/>
        <end position="173"/>
    </location>
</feature>
<dbReference type="GO" id="GO:0004092">
    <property type="term" value="F:carnitine O-acetyltransferase activity"/>
    <property type="evidence" value="ECO:0007669"/>
    <property type="project" value="TreeGrafter"/>
</dbReference>
<dbReference type="InterPro" id="IPR000542">
    <property type="entry name" value="Carn_acyl_trans"/>
</dbReference>